<dbReference type="PANTHER" id="PTHR31973">
    <property type="entry name" value="POLYPROTEIN, PUTATIVE-RELATED"/>
    <property type="match status" value="1"/>
</dbReference>
<dbReference type="InterPro" id="IPR018289">
    <property type="entry name" value="MULE_transposase_dom"/>
</dbReference>
<evidence type="ECO:0000313" key="3">
    <source>
        <dbReference type="Proteomes" id="UP001280121"/>
    </source>
</evidence>
<evidence type="ECO:0000313" key="2">
    <source>
        <dbReference type="EMBL" id="KAK2655431.1"/>
    </source>
</evidence>
<evidence type="ECO:0000259" key="1">
    <source>
        <dbReference type="Pfam" id="PF10551"/>
    </source>
</evidence>
<dbReference type="PANTHER" id="PTHR31973:SF195">
    <property type="entry name" value="MUDR FAMILY TRANSPOSASE"/>
    <property type="match status" value="1"/>
</dbReference>
<dbReference type="EMBL" id="JANJYI010000003">
    <property type="protein sequence ID" value="KAK2655431.1"/>
    <property type="molecule type" value="Genomic_DNA"/>
</dbReference>
<dbReference type="Proteomes" id="UP001280121">
    <property type="component" value="Unassembled WGS sequence"/>
</dbReference>
<dbReference type="Pfam" id="PF10551">
    <property type="entry name" value="MULE"/>
    <property type="match status" value="1"/>
</dbReference>
<gene>
    <name evidence="2" type="ORF">Ddye_008483</name>
</gene>
<proteinExistence type="predicted"/>
<feature type="domain" description="MULE transposase" evidence="1">
    <location>
        <begin position="149"/>
        <end position="220"/>
    </location>
</feature>
<sequence length="231" mass="26074">MNFVQLLQRFQSTLIVLDPVLRGGSNQLFTERCGIEGRKNICGVPLEVADHADIVRPQFDDVFGCQFELNVRQYNHQYNEMYNNVNNERNNEANVGSIHEVANEANLHPLDNVANNEEDKEPAQMESRARRVHRCSSNAVDIAGTSEGRFGGTMFVATAQYGNEQVYPIAFGYDDSENNVSWEWFFGCLKGSLGHIDDLVFISDRHASIESGISKMFPFATDDKSLQCRQI</sequence>
<dbReference type="AlphaFoldDB" id="A0AAD9XA20"/>
<reference evidence="2" key="1">
    <citation type="journal article" date="2023" name="Plant J.">
        <title>Genome sequences and population genomics provide insights into the demographic history, inbreeding, and mutation load of two 'living fossil' tree species of Dipteronia.</title>
        <authorList>
            <person name="Feng Y."/>
            <person name="Comes H.P."/>
            <person name="Chen J."/>
            <person name="Zhu S."/>
            <person name="Lu R."/>
            <person name="Zhang X."/>
            <person name="Li P."/>
            <person name="Qiu J."/>
            <person name="Olsen K.M."/>
            <person name="Qiu Y."/>
        </authorList>
    </citation>
    <scope>NUCLEOTIDE SEQUENCE</scope>
    <source>
        <strain evidence="2">KIB01</strain>
    </source>
</reference>
<accession>A0AAD9XA20</accession>
<name>A0AAD9XA20_9ROSI</name>
<keyword evidence="3" id="KW-1185">Reference proteome</keyword>
<organism evidence="2 3">
    <name type="scientific">Dipteronia dyeriana</name>
    <dbReference type="NCBI Taxonomy" id="168575"/>
    <lineage>
        <taxon>Eukaryota</taxon>
        <taxon>Viridiplantae</taxon>
        <taxon>Streptophyta</taxon>
        <taxon>Embryophyta</taxon>
        <taxon>Tracheophyta</taxon>
        <taxon>Spermatophyta</taxon>
        <taxon>Magnoliopsida</taxon>
        <taxon>eudicotyledons</taxon>
        <taxon>Gunneridae</taxon>
        <taxon>Pentapetalae</taxon>
        <taxon>rosids</taxon>
        <taxon>malvids</taxon>
        <taxon>Sapindales</taxon>
        <taxon>Sapindaceae</taxon>
        <taxon>Hippocastanoideae</taxon>
        <taxon>Acereae</taxon>
        <taxon>Dipteronia</taxon>
    </lineage>
</organism>
<comment type="caution">
    <text evidence="2">The sequence shown here is derived from an EMBL/GenBank/DDBJ whole genome shotgun (WGS) entry which is preliminary data.</text>
</comment>
<protein>
    <recommendedName>
        <fullName evidence="1">MULE transposase domain-containing protein</fullName>
    </recommendedName>
</protein>